<dbReference type="RefSeq" id="WP_130419760.1">
    <property type="nucleotide sequence ID" value="NZ_SHKW01000001.1"/>
</dbReference>
<keyword evidence="2" id="KW-1185">Reference proteome</keyword>
<name>A0A4Q7YXU3_9BACT</name>
<dbReference type="EMBL" id="SHKW01000001">
    <property type="protein sequence ID" value="RZU41935.1"/>
    <property type="molecule type" value="Genomic_DNA"/>
</dbReference>
<accession>A0A4Q7YXU3</accession>
<evidence type="ECO:0000313" key="2">
    <source>
        <dbReference type="Proteomes" id="UP000292958"/>
    </source>
</evidence>
<gene>
    <name evidence="1" type="ORF">BDD14_3477</name>
</gene>
<evidence type="ECO:0000313" key="1">
    <source>
        <dbReference type="EMBL" id="RZU41935.1"/>
    </source>
</evidence>
<protein>
    <submittedName>
        <fullName evidence="1">Uncharacterized protein</fullName>
    </submittedName>
</protein>
<proteinExistence type="predicted"/>
<comment type="caution">
    <text evidence="1">The sequence shown here is derived from an EMBL/GenBank/DDBJ whole genome shotgun (WGS) entry which is preliminary data.</text>
</comment>
<sequence length="115" mass="12468">MANIIEGYWLSVVTSDFFVINFTTDPFPPGTSLYANISLSEINTLFSGNNPNDPTFAATAFIDSWTVYLADGTESTPIQGQGFAQNAIGLDNCARIHFVLVGDRVAAIAQVNIFR</sequence>
<dbReference type="Proteomes" id="UP000292958">
    <property type="component" value="Unassembled WGS sequence"/>
</dbReference>
<dbReference type="AlphaFoldDB" id="A0A4Q7YXU3"/>
<reference evidence="1 2" key="1">
    <citation type="submission" date="2019-02" db="EMBL/GenBank/DDBJ databases">
        <title>Genomic Encyclopedia of Archaeal and Bacterial Type Strains, Phase II (KMG-II): from individual species to whole genera.</title>
        <authorList>
            <person name="Goeker M."/>
        </authorList>
    </citation>
    <scope>NUCLEOTIDE SEQUENCE [LARGE SCALE GENOMIC DNA]</scope>
    <source>
        <strain evidence="1 2">DSM 18101</strain>
    </source>
</reference>
<organism evidence="1 2">
    <name type="scientific">Edaphobacter modestus</name>
    <dbReference type="NCBI Taxonomy" id="388466"/>
    <lineage>
        <taxon>Bacteria</taxon>
        <taxon>Pseudomonadati</taxon>
        <taxon>Acidobacteriota</taxon>
        <taxon>Terriglobia</taxon>
        <taxon>Terriglobales</taxon>
        <taxon>Acidobacteriaceae</taxon>
        <taxon>Edaphobacter</taxon>
    </lineage>
</organism>